<dbReference type="PROSITE" id="PS01175">
    <property type="entry name" value="RIBONUCLEASE_II"/>
    <property type="match status" value="1"/>
</dbReference>
<dbReference type="Gene3D" id="2.40.50.700">
    <property type="match status" value="1"/>
</dbReference>
<keyword evidence="14" id="KW-1185">Reference proteome</keyword>
<dbReference type="GO" id="GO:0000177">
    <property type="term" value="C:cytoplasmic exosome (RNase complex)"/>
    <property type="evidence" value="ECO:0007669"/>
    <property type="project" value="TreeGrafter"/>
</dbReference>
<evidence type="ECO:0000256" key="3">
    <source>
        <dbReference type="ARBA" id="ARBA00022552"/>
    </source>
</evidence>
<keyword evidence="6" id="KW-0271">Exosome</keyword>
<comment type="similarity">
    <text evidence="2 12">Belongs to the RNR ribonuclease family.</text>
</comment>
<dbReference type="Proteomes" id="UP000046393">
    <property type="component" value="Unplaced"/>
</dbReference>
<dbReference type="Gene3D" id="3.40.50.1010">
    <property type="entry name" value="5'-nuclease"/>
    <property type="match status" value="1"/>
</dbReference>
<dbReference type="GO" id="GO:0016075">
    <property type="term" value="P:rRNA catabolic process"/>
    <property type="evidence" value="ECO:0007669"/>
    <property type="project" value="TreeGrafter"/>
</dbReference>
<evidence type="ECO:0000313" key="15">
    <source>
        <dbReference type="WBParaSite" id="SMUV_0000079601-mRNA-1"/>
    </source>
</evidence>
<evidence type="ECO:0000256" key="7">
    <source>
        <dbReference type="ARBA" id="ARBA00022839"/>
    </source>
</evidence>
<evidence type="ECO:0000256" key="8">
    <source>
        <dbReference type="ARBA" id="ARBA00022884"/>
    </source>
</evidence>
<dbReference type="Pfam" id="PF17216">
    <property type="entry name" value="Rrp44_CSD1"/>
    <property type="match status" value="1"/>
</dbReference>
<evidence type="ECO:0000259" key="13">
    <source>
        <dbReference type="SMART" id="SM00955"/>
    </source>
</evidence>
<protein>
    <recommendedName>
        <fullName evidence="10">Protein DIS3 homolog</fullName>
    </recommendedName>
    <alternativeName>
        <fullName evidence="11">Ribosomal RNA-processing protein 44</fullName>
    </alternativeName>
</protein>
<keyword evidence="5" id="KW-0378">Hydrolase</keyword>
<dbReference type="Gene3D" id="2.40.50.690">
    <property type="match status" value="1"/>
</dbReference>
<dbReference type="GO" id="GO:0000176">
    <property type="term" value="C:nuclear exosome (RNase complex)"/>
    <property type="evidence" value="ECO:0007669"/>
    <property type="project" value="TreeGrafter"/>
</dbReference>
<dbReference type="InterPro" id="IPR022966">
    <property type="entry name" value="RNase_II/R_CS"/>
</dbReference>
<dbReference type="SUPFAM" id="SSF50249">
    <property type="entry name" value="Nucleic acid-binding proteins"/>
    <property type="match status" value="3"/>
</dbReference>
<dbReference type="Pfam" id="PF00773">
    <property type="entry name" value="RNB"/>
    <property type="match status" value="1"/>
</dbReference>
<evidence type="ECO:0000256" key="12">
    <source>
        <dbReference type="RuleBase" id="RU003901"/>
    </source>
</evidence>
<evidence type="ECO:0000256" key="1">
    <source>
        <dbReference type="ARBA" id="ARBA00004123"/>
    </source>
</evidence>
<dbReference type="PANTHER" id="PTHR23355:SF35">
    <property type="entry name" value="EXOSOME COMPLEX EXONUCLEASE RRP44"/>
    <property type="match status" value="1"/>
</dbReference>
<reference evidence="15" key="1">
    <citation type="submission" date="2016-04" db="UniProtKB">
        <authorList>
            <consortium name="WormBaseParasite"/>
        </authorList>
    </citation>
    <scope>IDENTIFICATION</scope>
</reference>
<name>A0A0N5A9L5_9BILA</name>
<dbReference type="PANTHER" id="PTHR23355">
    <property type="entry name" value="RIBONUCLEASE"/>
    <property type="match status" value="1"/>
</dbReference>
<proteinExistence type="inferred from homology"/>
<dbReference type="AlphaFoldDB" id="A0A0N5A9L5"/>
<dbReference type="GO" id="GO:0000175">
    <property type="term" value="F:3'-5'-RNA exonuclease activity"/>
    <property type="evidence" value="ECO:0007669"/>
    <property type="project" value="UniProtKB-ARBA"/>
</dbReference>
<organism evidence="14 15">
    <name type="scientific">Syphacia muris</name>
    <dbReference type="NCBI Taxonomy" id="451379"/>
    <lineage>
        <taxon>Eukaryota</taxon>
        <taxon>Metazoa</taxon>
        <taxon>Ecdysozoa</taxon>
        <taxon>Nematoda</taxon>
        <taxon>Chromadorea</taxon>
        <taxon>Rhabditida</taxon>
        <taxon>Spirurina</taxon>
        <taxon>Oxyuridomorpha</taxon>
        <taxon>Oxyuroidea</taxon>
        <taxon>Oxyuridae</taxon>
        <taxon>Syphacia</taxon>
    </lineage>
</organism>
<dbReference type="Pfam" id="PF17849">
    <property type="entry name" value="OB_Dis3"/>
    <property type="match status" value="1"/>
</dbReference>
<keyword evidence="3" id="KW-0698">rRNA processing</keyword>
<dbReference type="InterPro" id="IPR050180">
    <property type="entry name" value="RNR_Ribonuclease"/>
</dbReference>
<evidence type="ECO:0000256" key="4">
    <source>
        <dbReference type="ARBA" id="ARBA00022722"/>
    </source>
</evidence>
<evidence type="ECO:0000256" key="10">
    <source>
        <dbReference type="ARBA" id="ARBA00077221"/>
    </source>
</evidence>
<dbReference type="CDD" id="cd09862">
    <property type="entry name" value="PIN_Rrp44-like"/>
    <property type="match status" value="1"/>
</dbReference>
<evidence type="ECO:0000256" key="2">
    <source>
        <dbReference type="ARBA" id="ARBA00005785"/>
    </source>
</evidence>
<keyword evidence="7" id="KW-0269">Exonuclease</keyword>
<comment type="subcellular location">
    <subcellularLocation>
        <location evidence="1">Nucleus</location>
    </subcellularLocation>
</comment>
<dbReference type="GO" id="GO:0071031">
    <property type="term" value="P:nuclear mRNA surveillance of mRNA 3'-end processing"/>
    <property type="evidence" value="ECO:0007669"/>
    <property type="project" value="TreeGrafter"/>
</dbReference>
<dbReference type="InterPro" id="IPR012340">
    <property type="entry name" value="NA-bd_OB-fold"/>
</dbReference>
<dbReference type="WBParaSite" id="SMUV_0000079601-mRNA-1">
    <property type="protein sequence ID" value="SMUV_0000079601-mRNA-1"/>
    <property type="gene ID" value="SMUV_0000079601"/>
</dbReference>
<dbReference type="InterPro" id="IPR033770">
    <property type="entry name" value="RRP44_S1"/>
</dbReference>
<evidence type="ECO:0000256" key="5">
    <source>
        <dbReference type="ARBA" id="ARBA00022801"/>
    </source>
</evidence>
<evidence type="ECO:0000256" key="11">
    <source>
        <dbReference type="ARBA" id="ARBA00077930"/>
    </source>
</evidence>
<keyword evidence="4" id="KW-0540">Nuclease</keyword>
<dbReference type="GO" id="GO:0004519">
    <property type="term" value="F:endonuclease activity"/>
    <property type="evidence" value="ECO:0007669"/>
    <property type="project" value="TreeGrafter"/>
</dbReference>
<sequence>MELNVKQSGISGRVLSPFYAKTKGGKILKRVHEKYLRNDISCCLKSCRQCHASECATVSDLEQPISSTVPGNHAILVDSTTLIRFHHVLSDERFKNIIVTQTVWDDVKKSNPQAYKAMYSLCYDTEPKRFAIFMNDFHDITHVDPVIGESNEQRLERCLIECVKFYEMHWADRNMSIVIVCANESLRDRYRHYNIQNVFTLREYVEGIKDNAELLDKIGTHDSEDVHSGRFLFAEHLSQFEIQDGLRIGKFKKGVFQVSRENYMEAYAVVDNNTSWFLQGRENCNRAINGDIVAVELLPEEEWGCPEKVIKLRDVEELACEEENDEMDSEIGVDTEPQLKKPRLEDRIPTARVVGIIKRNWREYCGMILPVLVSDSTRAIFSPAERLIPRIRIDTTQPAMLYGKRVIVVIDHWSRDSRYPSGHYVRVIGKAGDRETEEEVLLLEHDIPHDPFSEEVLACLPSLPWTMPEQKYRKDLRSVVICSVDPEGCTDIDDALHCKQLTDDRFEVGVHIADVTHFVRPDTAMDREAAERANTVYLCNRRIDMLPELLSANLCSLRENEDRFAFSVIWTLNSNADIIDVRFHKSVIRSSGALTYAQAQNMIDNKDLNDPVAISLRHLMCLSKKLKEKRLAKGALILASSKVRFSIDSETHEPLAVQESECLDTNSMVEEFMLLANISVAEKIWSEFPDCAILRRHPVPEKDRYKPVIEAAKARGFEFNVDSGKSLSDSLNKAVDPKNPMLNTLFRMMTTRCMTQALYFSSGTLPTEQYIHFGLAASIYTHFTSPIRRYADVMVHRLLAAAINVDSVFPDMLRKEKVEKVVANMNYRHKQAQYVGRASILLNTLLLFKDKTEVNQGFIMGIRKNGLQVFVPKYGFESVIVFPADATNYTVTDIQLTVNNISLKAFQPVKVQLSLNESDLQHVRLDMKLVEPKIPGFSVDFDLSTPEYQ</sequence>
<evidence type="ECO:0000256" key="9">
    <source>
        <dbReference type="ARBA" id="ARBA00023242"/>
    </source>
</evidence>
<keyword evidence="9" id="KW-0539">Nucleus</keyword>
<dbReference type="InterPro" id="IPR001900">
    <property type="entry name" value="RNase_II/R"/>
</dbReference>
<dbReference type="SMART" id="SM00955">
    <property type="entry name" value="RNB"/>
    <property type="match status" value="1"/>
</dbReference>
<dbReference type="FunFam" id="2.40.50.700:FF:000001">
    <property type="entry name" value="Exosome complex exonuclease exoribonuclease (Rrp44)"/>
    <property type="match status" value="1"/>
</dbReference>
<dbReference type="InterPro" id="IPR041505">
    <property type="entry name" value="Dis3_CSD2"/>
</dbReference>
<accession>A0A0N5A9L5</accession>
<feature type="domain" description="RNB" evidence="13">
    <location>
        <begin position="473"/>
        <end position="805"/>
    </location>
</feature>
<dbReference type="Pfam" id="PF17215">
    <property type="entry name" value="Rrp44_S1"/>
    <property type="match status" value="1"/>
</dbReference>
<dbReference type="STRING" id="451379.A0A0N5A9L5"/>
<dbReference type="GO" id="GO:0006364">
    <property type="term" value="P:rRNA processing"/>
    <property type="evidence" value="ECO:0007669"/>
    <property type="project" value="UniProtKB-KW"/>
</dbReference>
<evidence type="ECO:0000256" key="6">
    <source>
        <dbReference type="ARBA" id="ARBA00022835"/>
    </source>
</evidence>
<evidence type="ECO:0000313" key="14">
    <source>
        <dbReference type="Proteomes" id="UP000046393"/>
    </source>
</evidence>
<dbReference type="Gene3D" id="2.40.50.140">
    <property type="entry name" value="Nucleic acid-binding proteins"/>
    <property type="match status" value="1"/>
</dbReference>
<keyword evidence="8" id="KW-0694">RNA-binding</keyword>
<dbReference type="InterPro" id="IPR033771">
    <property type="entry name" value="Rrp44_CSD1"/>
</dbReference>
<dbReference type="GO" id="GO:0003723">
    <property type="term" value="F:RNA binding"/>
    <property type="evidence" value="ECO:0007669"/>
    <property type="project" value="UniProtKB-KW"/>
</dbReference>